<dbReference type="InParanoid" id="F6V6M0"/>
<evidence type="ECO:0000313" key="23">
    <source>
        <dbReference type="Proteomes" id="UP000008144"/>
    </source>
</evidence>
<dbReference type="InterPro" id="IPR001357">
    <property type="entry name" value="BRCT_dom"/>
</dbReference>
<keyword evidence="13" id="KW-0227">DNA damage</keyword>
<dbReference type="FunFam" id="3.40.50.10190:FF:000011">
    <property type="entry name" value="DNA repair protein REV1"/>
    <property type="match status" value="1"/>
</dbReference>
<dbReference type="InterPro" id="IPR017961">
    <property type="entry name" value="DNA_pol_Y-fam_little_finger"/>
</dbReference>
<evidence type="ECO:0000259" key="21">
    <source>
        <dbReference type="PROSITE" id="PS50173"/>
    </source>
</evidence>
<comment type="subcellular location">
    <subcellularLocation>
        <location evidence="2">Cytoplasm</location>
    </subcellularLocation>
    <subcellularLocation>
        <location evidence="1">Nucleus</location>
    </subcellularLocation>
</comment>
<dbReference type="SUPFAM" id="SSF100879">
    <property type="entry name" value="Lesion bypass DNA polymerase (Y-family), little finger domain"/>
    <property type="match status" value="1"/>
</dbReference>
<reference evidence="22" key="3">
    <citation type="submission" date="2025-08" db="UniProtKB">
        <authorList>
            <consortium name="Ensembl"/>
        </authorList>
    </citation>
    <scope>IDENTIFICATION</scope>
</reference>
<dbReference type="PANTHER" id="PTHR45990:SF1">
    <property type="entry name" value="DNA REPAIR PROTEIN REV1"/>
    <property type="match status" value="1"/>
</dbReference>
<dbReference type="GO" id="GO:0005737">
    <property type="term" value="C:cytoplasm"/>
    <property type="evidence" value="ECO:0007669"/>
    <property type="project" value="UniProtKB-SubCell"/>
</dbReference>
<dbReference type="Gene3D" id="1.10.150.20">
    <property type="entry name" value="5' to 3' exonuclease, C-terminal subdomain"/>
    <property type="match status" value="1"/>
</dbReference>
<dbReference type="Gene3D" id="3.40.1170.60">
    <property type="match status" value="1"/>
</dbReference>
<dbReference type="STRING" id="7719.ENSCINP00000024039"/>
<evidence type="ECO:0000256" key="9">
    <source>
        <dbReference type="ARBA" id="ARBA00022679"/>
    </source>
</evidence>
<evidence type="ECO:0000256" key="10">
    <source>
        <dbReference type="ARBA" id="ARBA00022695"/>
    </source>
</evidence>
<keyword evidence="16" id="KW-0234">DNA repair</keyword>
<dbReference type="GO" id="GO:0006281">
    <property type="term" value="P:DNA repair"/>
    <property type="evidence" value="ECO:0007669"/>
    <property type="project" value="UniProtKB-KW"/>
</dbReference>
<feature type="binding site" evidence="19">
    <location>
        <position position="259"/>
    </location>
    <ligand>
        <name>Mg(2+)</name>
        <dbReference type="ChEBI" id="CHEBI:18420"/>
        <label>1</label>
    </ligand>
</feature>
<dbReference type="SUPFAM" id="SSF52113">
    <property type="entry name" value="BRCT domain"/>
    <property type="match status" value="1"/>
</dbReference>
<feature type="domain" description="BRCT" evidence="20">
    <location>
        <begin position="33"/>
        <end position="123"/>
    </location>
</feature>
<dbReference type="NCBIfam" id="NF002677">
    <property type="entry name" value="PRK02406.1"/>
    <property type="match status" value="1"/>
</dbReference>
<evidence type="ECO:0000256" key="19">
    <source>
        <dbReference type="PIRSR" id="PIRSR036573-2"/>
    </source>
</evidence>
<dbReference type="InterPro" id="IPR036420">
    <property type="entry name" value="BRCT_dom_sf"/>
</dbReference>
<evidence type="ECO:0000256" key="18">
    <source>
        <dbReference type="ARBA" id="ARBA00049244"/>
    </source>
</evidence>
<dbReference type="HAMAP" id="MF_01113">
    <property type="entry name" value="DNApol_IV"/>
    <property type="match status" value="1"/>
</dbReference>
<evidence type="ECO:0000256" key="4">
    <source>
        <dbReference type="ARBA" id="ARBA00012417"/>
    </source>
</evidence>
<accession>F6V6M0</accession>
<feature type="binding site" evidence="19">
    <location>
        <position position="354"/>
    </location>
    <ligand>
        <name>Mg(2+)</name>
        <dbReference type="ChEBI" id="CHEBI:18420"/>
        <label>1</label>
    </ligand>
</feature>
<dbReference type="CDD" id="cd01701">
    <property type="entry name" value="PolY_Rev1"/>
    <property type="match status" value="1"/>
</dbReference>
<dbReference type="Gene3D" id="3.30.1490.100">
    <property type="entry name" value="DNA polymerase, Y-family, little finger domain"/>
    <property type="match status" value="1"/>
</dbReference>
<feature type="binding site" evidence="19">
    <location>
        <position position="353"/>
    </location>
    <ligand>
        <name>Mg(2+)</name>
        <dbReference type="ChEBI" id="CHEBI:18420"/>
        <label>1</label>
    </ligand>
</feature>
<protein>
    <recommendedName>
        <fullName evidence="5">DNA polymerase kappa</fullName>
        <ecNumber evidence="4">2.7.7.7</ecNumber>
    </recommendedName>
    <alternativeName>
        <fullName evidence="6">DNA repair protein REV1</fullName>
    </alternativeName>
</protein>
<dbReference type="GO" id="GO:0046872">
    <property type="term" value="F:metal ion binding"/>
    <property type="evidence" value="ECO:0007669"/>
    <property type="project" value="UniProtKB-KW"/>
</dbReference>
<dbReference type="Pfam" id="PF00533">
    <property type="entry name" value="BRCT"/>
    <property type="match status" value="1"/>
</dbReference>
<dbReference type="CDD" id="cd17719">
    <property type="entry name" value="BRCT_Rev1"/>
    <property type="match status" value="1"/>
</dbReference>
<keyword evidence="23" id="KW-1185">Reference proteome</keyword>
<dbReference type="Ensembl" id="ENSCINT00000024285.2">
    <property type="protein sequence ID" value="ENSCINP00000024039.2"/>
    <property type="gene ID" value="ENSCING00000013004.2"/>
</dbReference>
<keyword evidence="9" id="KW-0808">Transferase</keyword>
<evidence type="ECO:0000256" key="6">
    <source>
        <dbReference type="ARBA" id="ARBA00020399"/>
    </source>
</evidence>
<dbReference type="Pfam" id="PF21999">
    <property type="entry name" value="IMS_HHH_1"/>
    <property type="match status" value="1"/>
</dbReference>
<dbReference type="InterPro" id="IPR012112">
    <property type="entry name" value="REV1"/>
</dbReference>
<evidence type="ECO:0000256" key="14">
    <source>
        <dbReference type="ARBA" id="ARBA00022842"/>
    </source>
</evidence>
<dbReference type="GeneTree" id="ENSGT00940000156374"/>
<name>F6V6M0_CIOIN</name>
<keyword evidence="11" id="KW-0235">DNA replication</keyword>
<dbReference type="Gene3D" id="3.30.70.270">
    <property type="match status" value="1"/>
</dbReference>
<dbReference type="SMART" id="SM00292">
    <property type="entry name" value="BRCT"/>
    <property type="match status" value="1"/>
</dbReference>
<evidence type="ECO:0000256" key="15">
    <source>
        <dbReference type="ARBA" id="ARBA00023125"/>
    </source>
</evidence>
<reference evidence="22" key="4">
    <citation type="submission" date="2025-09" db="UniProtKB">
        <authorList>
            <consortium name="Ensembl"/>
        </authorList>
    </citation>
    <scope>IDENTIFICATION</scope>
</reference>
<dbReference type="InterPro" id="IPR053848">
    <property type="entry name" value="IMS_HHH_1"/>
</dbReference>
<keyword evidence="14 19" id="KW-0460">Magnesium</keyword>
<dbReference type="FunCoup" id="F6V6M0">
    <property type="interactions" value="79"/>
</dbReference>
<keyword evidence="8" id="KW-0237">DNA synthesis</keyword>
<dbReference type="Pfam" id="PF00817">
    <property type="entry name" value="IMS"/>
    <property type="match status" value="1"/>
</dbReference>
<dbReference type="GO" id="GO:0070987">
    <property type="term" value="P:error-free translesion synthesis"/>
    <property type="evidence" value="ECO:0000318"/>
    <property type="project" value="GO_Central"/>
</dbReference>
<dbReference type="SUPFAM" id="SSF56672">
    <property type="entry name" value="DNA/RNA polymerases"/>
    <property type="match status" value="1"/>
</dbReference>
<feature type="domain" description="UmuC" evidence="21">
    <location>
        <begin position="255"/>
        <end position="436"/>
    </location>
</feature>
<evidence type="ECO:0000256" key="11">
    <source>
        <dbReference type="ARBA" id="ARBA00022705"/>
    </source>
</evidence>
<dbReference type="GO" id="GO:0017125">
    <property type="term" value="F:deoxycytidyl transferase activity"/>
    <property type="evidence" value="ECO:0000318"/>
    <property type="project" value="GO_Central"/>
</dbReference>
<dbReference type="GO" id="GO:0006260">
    <property type="term" value="P:DNA replication"/>
    <property type="evidence" value="ECO:0007669"/>
    <property type="project" value="UniProtKB-KW"/>
</dbReference>
<dbReference type="InterPro" id="IPR043128">
    <property type="entry name" value="Rev_trsase/Diguanyl_cyclase"/>
</dbReference>
<dbReference type="Pfam" id="PF11799">
    <property type="entry name" value="IMS_C"/>
    <property type="match status" value="1"/>
</dbReference>
<evidence type="ECO:0000256" key="12">
    <source>
        <dbReference type="ARBA" id="ARBA00022723"/>
    </source>
</evidence>
<evidence type="ECO:0000259" key="20">
    <source>
        <dbReference type="PROSITE" id="PS50172"/>
    </source>
</evidence>
<reference evidence="23" key="1">
    <citation type="journal article" date="2002" name="Science">
        <title>The draft genome of Ciona intestinalis: insights into chordate and vertebrate origins.</title>
        <authorList>
            <person name="Dehal P."/>
            <person name="Satou Y."/>
            <person name="Campbell R.K."/>
            <person name="Chapman J."/>
            <person name="Degnan B."/>
            <person name="De Tomaso A."/>
            <person name="Davidson B."/>
            <person name="Di Gregorio A."/>
            <person name="Gelpke M."/>
            <person name="Goodstein D.M."/>
            <person name="Harafuji N."/>
            <person name="Hastings K.E."/>
            <person name="Ho I."/>
            <person name="Hotta K."/>
            <person name="Huang W."/>
            <person name="Kawashima T."/>
            <person name="Lemaire P."/>
            <person name="Martinez D."/>
            <person name="Meinertzhagen I.A."/>
            <person name="Necula S."/>
            <person name="Nonaka M."/>
            <person name="Putnam N."/>
            <person name="Rash S."/>
            <person name="Saiga H."/>
            <person name="Satake M."/>
            <person name="Terry A."/>
            <person name="Yamada L."/>
            <person name="Wang H.G."/>
            <person name="Awazu S."/>
            <person name="Azumi K."/>
            <person name="Boore J."/>
            <person name="Branno M."/>
            <person name="Chin-Bow S."/>
            <person name="DeSantis R."/>
            <person name="Doyle S."/>
            <person name="Francino P."/>
            <person name="Keys D.N."/>
            <person name="Haga S."/>
            <person name="Hayashi H."/>
            <person name="Hino K."/>
            <person name="Imai K.S."/>
            <person name="Inaba K."/>
            <person name="Kano S."/>
            <person name="Kobayashi K."/>
            <person name="Kobayashi M."/>
            <person name="Lee B.I."/>
            <person name="Makabe K.W."/>
            <person name="Manohar C."/>
            <person name="Matassi G."/>
            <person name="Medina M."/>
            <person name="Mochizuki Y."/>
            <person name="Mount S."/>
            <person name="Morishita T."/>
            <person name="Miura S."/>
            <person name="Nakayama A."/>
            <person name="Nishizaka S."/>
            <person name="Nomoto H."/>
            <person name="Ohta F."/>
            <person name="Oishi K."/>
            <person name="Rigoutsos I."/>
            <person name="Sano M."/>
            <person name="Sasaki A."/>
            <person name="Sasakura Y."/>
            <person name="Shoguchi E."/>
            <person name="Shin-i T."/>
            <person name="Spagnuolo A."/>
            <person name="Stainier D."/>
            <person name="Suzuki M.M."/>
            <person name="Tassy O."/>
            <person name="Takatori N."/>
            <person name="Tokuoka M."/>
            <person name="Yagi K."/>
            <person name="Yoshizaki F."/>
            <person name="Wada S."/>
            <person name="Zhang C."/>
            <person name="Hyatt P.D."/>
            <person name="Larimer F."/>
            <person name="Detter C."/>
            <person name="Doggett N."/>
            <person name="Glavina T."/>
            <person name="Hawkins T."/>
            <person name="Richardson P."/>
            <person name="Lucas S."/>
            <person name="Kohara Y."/>
            <person name="Levine M."/>
            <person name="Satoh N."/>
            <person name="Rokhsar D.S."/>
        </authorList>
    </citation>
    <scope>NUCLEOTIDE SEQUENCE [LARGE SCALE GENOMIC DNA]</scope>
</reference>
<keyword evidence="7" id="KW-0963">Cytoplasm</keyword>
<comment type="catalytic activity">
    <reaction evidence="18">
        <text>DNA(n) + a 2'-deoxyribonucleoside 5'-triphosphate = DNA(n+1) + diphosphate</text>
        <dbReference type="Rhea" id="RHEA:22508"/>
        <dbReference type="Rhea" id="RHEA-COMP:17339"/>
        <dbReference type="Rhea" id="RHEA-COMP:17340"/>
        <dbReference type="ChEBI" id="CHEBI:33019"/>
        <dbReference type="ChEBI" id="CHEBI:61560"/>
        <dbReference type="ChEBI" id="CHEBI:173112"/>
        <dbReference type="EC" id="2.7.7.7"/>
    </reaction>
</comment>
<dbReference type="Gene3D" id="3.40.50.10190">
    <property type="entry name" value="BRCT domain"/>
    <property type="match status" value="1"/>
</dbReference>
<evidence type="ECO:0000256" key="1">
    <source>
        <dbReference type="ARBA" id="ARBA00004123"/>
    </source>
</evidence>
<reference evidence="22" key="2">
    <citation type="journal article" date="2008" name="Genome Biol.">
        <title>Improved genome assembly and evidence-based global gene model set for the chordate Ciona intestinalis: new insight into intron and operon populations.</title>
        <authorList>
            <person name="Satou Y."/>
            <person name="Mineta K."/>
            <person name="Ogasawara M."/>
            <person name="Sasakura Y."/>
            <person name="Shoguchi E."/>
            <person name="Ueno K."/>
            <person name="Yamada L."/>
            <person name="Matsumoto J."/>
            <person name="Wasserscheid J."/>
            <person name="Dewar K."/>
            <person name="Wiley G.B."/>
            <person name="Macmil S.L."/>
            <person name="Roe B.A."/>
            <person name="Zeller R.W."/>
            <person name="Hastings K.E."/>
            <person name="Lemaire P."/>
            <person name="Lindquist E."/>
            <person name="Endo T."/>
            <person name="Hotta K."/>
            <person name="Inaba K."/>
        </authorList>
    </citation>
    <scope>NUCLEOTIDE SEQUENCE [LARGE SCALE GENOMIC DNA]</scope>
    <source>
        <strain evidence="22">wild type</strain>
    </source>
</reference>
<dbReference type="PIRSF" id="PIRSF036573">
    <property type="entry name" value="REV1"/>
    <property type="match status" value="1"/>
</dbReference>
<dbReference type="Gene3D" id="6.10.250.1490">
    <property type="match status" value="1"/>
</dbReference>
<keyword evidence="10" id="KW-0548">Nucleotidyltransferase</keyword>
<dbReference type="FunFam" id="3.30.1490.100:FF:000001">
    <property type="entry name" value="DNA repair protein REV1"/>
    <property type="match status" value="1"/>
</dbReference>
<dbReference type="OMA" id="GGEFHIY"/>
<keyword evidence="12 19" id="KW-0479">Metal-binding</keyword>
<keyword evidence="17" id="KW-0539">Nucleus</keyword>
<comment type="similarity">
    <text evidence="3">Belongs to the DNA polymerase type-Y family.</text>
</comment>
<evidence type="ECO:0000256" key="2">
    <source>
        <dbReference type="ARBA" id="ARBA00004496"/>
    </source>
</evidence>
<dbReference type="GO" id="GO:0042276">
    <property type="term" value="P:error-prone translesion synthesis"/>
    <property type="evidence" value="ECO:0000318"/>
    <property type="project" value="GO_Central"/>
</dbReference>
<dbReference type="GO" id="GO:0005634">
    <property type="term" value="C:nucleus"/>
    <property type="evidence" value="ECO:0007669"/>
    <property type="project" value="UniProtKB-SubCell"/>
</dbReference>
<dbReference type="Proteomes" id="UP000008144">
    <property type="component" value="Chromosome 9"/>
</dbReference>
<evidence type="ECO:0000256" key="7">
    <source>
        <dbReference type="ARBA" id="ARBA00022490"/>
    </source>
</evidence>
<evidence type="ECO:0000256" key="3">
    <source>
        <dbReference type="ARBA" id="ARBA00010945"/>
    </source>
</evidence>
<sequence length="701" mass="77997">MSDDGWSSMGGYMEAKIQKLEKQFQEKSSRNEQLSSIFNKVAIHVNGYTNPTADELKTLMAKHGGKYHAYYNRKINYTTHVIASNLPRAKAKDLKPNQKIVRPEWIVESITAGTLLPIQPYLLVANSSVSRQKILTSKKEGELLDAFFSSNPSTSKCIEDTTPQVKPEAGENTPQCSTVVANHVNQQANSRTSKIAATTDSGFLDEFYANSRLHFISTWKNDLADFFKVTVTKQSTSYWKRRIIEIDERAKSKVIMHIDMDCFFVSVGLLSRPHLKGRPVAVTHHSSYSEIASCSYEARAAGLRNGMFYGRAKELCPDLIAIPYDFEAYKDISQKLYTVLASYTQSLEAVSCDEALLDVTQLVEDTSLTPQVIAQNIRGKILDATGCNASAGIGPNIALARMATRLGKPNGQHEVTLQQAEEFIRDLPVKDLPGVGRATASRLRELGASTCGELQKIHPDLLKKEFGNKTGQKLHELSKGIDEREVCQSKERKSVSADVNYGIRLKTEDEMKTFLNNLSNEVSSRLKKTGLSGKKITLKVMVRHSDAPVETAKFKGHGVCNSISRSKNLNEYTDDCDIIGREGITLMKSLQLNVTDLRGIGIQLSTLTSTSSLSKSRLSIQQFIKKGKSCRKSSDMQIITPEKKIDSEKKNVRLMILPSSVLLIPSHSNDSINTSFLDALPEELRKEIEKDYKAQKNALQQ</sequence>
<keyword evidence="15" id="KW-0238">DNA-binding</keyword>
<evidence type="ECO:0000256" key="5">
    <source>
        <dbReference type="ARBA" id="ARBA00016178"/>
    </source>
</evidence>
<dbReference type="PROSITE" id="PS50172">
    <property type="entry name" value="BRCT"/>
    <property type="match status" value="1"/>
</dbReference>
<dbReference type="InterPro" id="IPR022880">
    <property type="entry name" value="DNApol_IV"/>
</dbReference>
<dbReference type="HOGENOM" id="CLU_003901_0_3_1"/>
<dbReference type="PANTHER" id="PTHR45990">
    <property type="entry name" value="DNA REPAIR PROTEIN REV1"/>
    <property type="match status" value="1"/>
</dbReference>
<organism evidence="22 23">
    <name type="scientific">Ciona intestinalis</name>
    <name type="common">Transparent sea squirt</name>
    <name type="synonym">Ascidia intestinalis</name>
    <dbReference type="NCBI Taxonomy" id="7719"/>
    <lineage>
        <taxon>Eukaryota</taxon>
        <taxon>Metazoa</taxon>
        <taxon>Chordata</taxon>
        <taxon>Tunicata</taxon>
        <taxon>Ascidiacea</taxon>
        <taxon>Phlebobranchia</taxon>
        <taxon>Cionidae</taxon>
        <taxon>Ciona</taxon>
    </lineage>
</organism>
<evidence type="ECO:0000256" key="17">
    <source>
        <dbReference type="ARBA" id="ARBA00023242"/>
    </source>
</evidence>
<evidence type="ECO:0000256" key="13">
    <source>
        <dbReference type="ARBA" id="ARBA00022763"/>
    </source>
</evidence>
<dbReference type="GO" id="GO:0003887">
    <property type="term" value="F:DNA-directed DNA polymerase activity"/>
    <property type="evidence" value="ECO:0000318"/>
    <property type="project" value="GO_Central"/>
</dbReference>
<dbReference type="EC" id="2.7.7.7" evidence="4"/>
<dbReference type="InterPro" id="IPR043502">
    <property type="entry name" value="DNA/RNA_pol_sf"/>
</dbReference>
<evidence type="ECO:0000256" key="8">
    <source>
        <dbReference type="ARBA" id="ARBA00022634"/>
    </source>
</evidence>
<dbReference type="PROSITE" id="PS50173">
    <property type="entry name" value="UMUC"/>
    <property type="match status" value="1"/>
</dbReference>
<dbReference type="AlphaFoldDB" id="F6V6M0"/>
<dbReference type="InterPro" id="IPR036775">
    <property type="entry name" value="DNA_pol_Y-fam_lit_finger_sf"/>
</dbReference>
<proteinExistence type="inferred from homology"/>
<dbReference type="EMBL" id="EAAA01002955">
    <property type="status" value="NOT_ANNOTATED_CDS"/>
    <property type="molecule type" value="Genomic_DNA"/>
</dbReference>
<dbReference type="InterPro" id="IPR001126">
    <property type="entry name" value="UmuC"/>
</dbReference>
<evidence type="ECO:0000313" key="22">
    <source>
        <dbReference type="Ensembl" id="ENSCINP00000024039.2"/>
    </source>
</evidence>
<comment type="cofactor">
    <cofactor evidence="19">
        <name>Mg(2+)</name>
        <dbReference type="ChEBI" id="CHEBI:18420"/>
    </cofactor>
    <text evidence="19">Binds 2 magnesium ions.</text>
</comment>
<evidence type="ECO:0000256" key="16">
    <source>
        <dbReference type="ARBA" id="ARBA00023204"/>
    </source>
</evidence>
<dbReference type="GO" id="GO:0003684">
    <property type="term" value="F:damaged DNA binding"/>
    <property type="evidence" value="ECO:0007669"/>
    <property type="project" value="InterPro"/>
</dbReference>